<dbReference type="KEGG" id="vei:Veis_2527"/>
<dbReference type="eggNOG" id="COG2801">
    <property type="taxonomic scope" value="Bacteria"/>
</dbReference>
<dbReference type="SUPFAM" id="SSF53098">
    <property type="entry name" value="Ribonuclease H-like"/>
    <property type="match status" value="1"/>
</dbReference>
<gene>
    <name evidence="1" type="ordered locus">Veis_2527</name>
</gene>
<name>A1WKW5_VEREI</name>
<dbReference type="AlphaFoldDB" id="A1WKW5"/>
<dbReference type="InterPro" id="IPR036397">
    <property type="entry name" value="RNaseH_sf"/>
</dbReference>
<evidence type="ECO:0000313" key="2">
    <source>
        <dbReference type="Proteomes" id="UP000000374"/>
    </source>
</evidence>
<dbReference type="InterPro" id="IPR012337">
    <property type="entry name" value="RNaseH-like_sf"/>
</dbReference>
<evidence type="ECO:0000313" key="1">
    <source>
        <dbReference type="EMBL" id="ABM58272.1"/>
    </source>
</evidence>
<dbReference type="Gene3D" id="3.30.420.10">
    <property type="entry name" value="Ribonuclease H-like superfamily/Ribonuclease H"/>
    <property type="match status" value="1"/>
</dbReference>
<dbReference type="HOGENOM" id="CLU_660448_0_0_4"/>
<accession>A1WKW5</accession>
<dbReference type="Proteomes" id="UP000000374">
    <property type="component" value="Chromosome"/>
</dbReference>
<protein>
    <submittedName>
        <fullName evidence="1">Integrase, catalytic region</fullName>
    </submittedName>
</protein>
<proteinExistence type="predicted"/>
<dbReference type="OrthoDB" id="8875582at2"/>
<dbReference type="GO" id="GO:0003676">
    <property type="term" value="F:nucleic acid binding"/>
    <property type="evidence" value="ECO:0007669"/>
    <property type="project" value="InterPro"/>
</dbReference>
<organism evidence="1 2">
    <name type="scientific">Verminephrobacter eiseniae (strain EF01-2)</name>
    <dbReference type="NCBI Taxonomy" id="391735"/>
    <lineage>
        <taxon>Bacteria</taxon>
        <taxon>Pseudomonadati</taxon>
        <taxon>Pseudomonadota</taxon>
        <taxon>Betaproteobacteria</taxon>
        <taxon>Burkholderiales</taxon>
        <taxon>Comamonadaceae</taxon>
        <taxon>Verminephrobacter</taxon>
    </lineage>
</organism>
<dbReference type="EMBL" id="CP000542">
    <property type="protein sequence ID" value="ABM58272.1"/>
    <property type="molecule type" value="Genomic_DNA"/>
</dbReference>
<reference evidence="2" key="1">
    <citation type="submission" date="2006-12" db="EMBL/GenBank/DDBJ databases">
        <title>Complete sequence of chromosome 1 of Verminephrobacter eiseniae EF01-2.</title>
        <authorList>
            <person name="Copeland A."/>
            <person name="Lucas S."/>
            <person name="Lapidus A."/>
            <person name="Barry K."/>
            <person name="Detter J.C."/>
            <person name="Glavina del Rio T."/>
            <person name="Dalin E."/>
            <person name="Tice H."/>
            <person name="Pitluck S."/>
            <person name="Chertkov O."/>
            <person name="Brettin T."/>
            <person name="Bruce D."/>
            <person name="Han C."/>
            <person name="Tapia R."/>
            <person name="Gilna P."/>
            <person name="Schmutz J."/>
            <person name="Larimer F."/>
            <person name="Land M."/>
            <person name="Hauser L."/>
            <person name="Kyrpides N."/>
            <person name="Kim E."/>
            <person name="Stahl D."/>
            <person name="Richardson P."/>
        </authorList>
    </citation>
    <scope>NUCLEOTIDE SEQUENCE [LARGE SCALE GENOMIC DNA]</scope>
    <source>
        <strain evidence="2">EF01-2</strain>
    </source>
</reference>
<sequence length="407" mass="45511">MSLSGRLGSIIFRMVIDMDESRLQTISQLQAFLAGTLEVRFCVPDSDDARYAHIVAVAVRLDYAKLKRPDKGVVLRYLQRTSGYSRAQLTRLLMRVVHGASLHKRYRSPAHAFARRYTPGDTVVLAEVDRAHGTLSGPATVHLLGRAWAGGDARFERLARLSVSHLYNLRASKVYKAQRVSVNKTRPVAHPIGLRRAPSPQGRPGFIRIDSVHQGDLDGTKGVYHINAVDIVTQWEVLACCERISQAYLLPALEALIEQFPFVILGLHSDNGSEYINKVVAESKNASVVRKTFGYSHIPQRLAARIDTFCREHLNPYVNLHRLSMFAKEIVDTKGKVRKTYPHDMVQTPLEKLASLADAQQYLRPGITIEDLQAKAAQISDLDAANAMNVARSKLFDLFNRRPKEAA</sequence>
<keyword evidence="2" id="KW-1185">Reference proteome</keyword>